<comment type="caution">
    <text evidence="3">The sequence shown here is derived from an EMBL/GenBank/DDBJ whole genome shotgun (WGS) entry which is preliminary data.</text>
</comment>
<evidence type="ECO:0000313" key="3">
    <source>
        <dbReference type="EMBL" id="MFI0910404.1"/>
    </source>
</evidence>
<gene>
    <name evidence="3" type="ORF">ACH4TF_08055</name>
</gene>
<dbReference type="Pfam" id="PF24837">
    <property type="entry name" value="AMIN-like"/>
    <property type="match status" value="1"/>
</dbReference>
<keyword evidence="1" id="KW-0732">Signal</keyword>
<feature type="chain" id="PRO_5046048721" description="AMIN-like domain-containing protein" evidence="1">
    <location>
        <begin position="22"/>
        <end position="201"/>
    </location>
</feature>
<dbReference type="Proteomes" id="UP001611162">
    <property type="component" value="Unassembled WGS sequence"/>
</dbReference>
<feature type="signal peptide" evidence="1">
    <location>
        <begin position="1"/>
        <end position="21"/>
    </location>
</feature>
<proteinExistence type="predicted"/>
<dbReference type="InterPro" id="IPR056303">
    <property type="entry name" value="AMIN-like"/>
</dbReference>
<evidence type="ECO:0000256" key="1">
    <source>
        <dbReference type="SAM" id="SignalP"/>
    </source>
</evidence>
<evidence type="ECO:0000313" key="4">
    <source>
        <dbReference type="Proteomes" id="UP001611162"/>
    </source>
</evidence>
<evidence type="ECO:0000259" key="2">
    <source>
        <dbReference type="Pfam" id="PF24837"/>
    </source>
</evidence>
<sequence length="201" mass="21324">MGRLRTGLVAFLLVGAGMTMAVAPGGTAVAAGSGKAATPPAAGCAAVDWGSLPKDSAVAWHKPLRDIRTGGHDCYDRVVFDLLGPGTGRPIGFHVRYVDQFQQDGSGDVIPVRGGAILEVRVAAPSYDPATMQRTYDGKAGQPLPEVDLGGYRTFQDTRFGASFEGDTQIAVGVRERLPFRVFQTGNHLVVDVAHSWRGFR</sequence>
<dbReference type="EMBL" id="JBIRRB010000002">
    <property type="protein sequence ID" value="MFI0910404.1"/>
    <property type="molecule type" value="Genomic_DNA"/>
</dbReference>
<reference evidence="3 4" key="1">
    <citation type="submission" date="2024-10" db="EMBL/GenBank/DDBJ databases">
        <title>The Natural Products Discovery Center: Release of the First 8490 Sequenced Strains for Exploring Actinobacteria Biosynthetic Diversity.</title>
        <authorList>
            <person name="Kalkreuter E."/>
            <person name="Kautsar S.A."/>
            <person name="Yang D."/>
            <person name="Bader C.D."/>
            <person name="Teijaro C.N."/>
            <person name="Fluegel L."/>
            <person name="Davis C.M."/>
            <person name="Simpson J.R."/>
            <person name="Lauterbach L."/>
            <person name="Steele A.D."/>
            <person name="Gui C."/>
            <person name="Meng S."/>
            <person name="Li G."/>
            <person name="Viehrig K."/>
            <person name="Ye F."/>
            <person name="Su P."/>
            <person name="Kiefer A.F."/>
            <person name="Nichols A."/>
            <person name="Cepeda A.J."/>
            <person name="Yan W."/>
            <person name="Fan B."/>
            <person name="Jiang Y."/>
            <person name="Adhikari A."/>
            <person name="Zheng C.-J."/>
            <person name="Schuster L."/>
            <person name="Cowan T.M."/>
            <person name="Smanski M.J."/>
            <person name="Chevrette M.G."/>
            <person name="De Carvalho L.P.S."/>
            <person name="Shen B."/>
        </authorList>
    </citation>
    <scope>NUCLEOTIDE SEQUENCE [LARGE SCALE GENOMIC DNA]</scope>
    <source>
        <strain evidence="3 4">NPDC020979</strain>
    </source>
</reference>
<accession>A0ABW7T1K3</accession>
<dbReference type="RefSeq" id="WP_397612472.1">
    <property type="nucleotide sequence ID" value="NZ_JBIRRB010000002.1"/>
</dbReference>
<name>A0ABW7T1K3_9ACTN</name>
<protein>
    <recommendedName>
        <fullName evidence="2">AMIN-like domain-containing protein</fullName>
    </recommendedName>
</protein>
<organism evidence="3 4">
    <name type="scientific">Streptomyces abikoensis</name>
    <dbReference type="NCBI Taxonomy" id="97398"/>
    <lineage>
        <taxon>Bacteria</taxon>
        <taxon>Bacillati</taxon>
        <taxon>Actinomycetota</taxon>
        <taxon>Actinomycetes</taxon>
        <taxon>Kitasatosporales</taxon>
        <taxon>Streptomycetaceae</taxon>
        <taxon>Streptomyces</taxon>
    </lineage>
</organism>
<feature type="domain" description="AMIN-like" evidence="2">
    <location>
        <begin position="63"/>
        <end position="195"/>
    </location>
</feature>
<keyword evidence="4" id="KW-1185">Reference proteome</keyword>